<dbReference type="Proteomes" id="UP001501598">
    <property type="component" value="Unassembled WGS sequence"/>
</dbReference>
<feature type="domain" description="Solute-binding protein family 3/N-terminal" evidence="5">
    <location>
        <begin position="42"/>
        <end position="265"/>
    </location>
</feature>
<feature type="signal peptide" evidence="4">
    <location>
        <begin position="1"/>
        <end position="25"/>
    </location>
</feature>
<dbReference type="Gene3D" id="3.40.190.10">
    <property type="entry name" value="Periplasmic binding protein-like II"/>
    <property type="match status" value="2"/>
</dbReference>
<accession>A0ABP8RMW6</accession>
<evidence type="ECO:0000259" key="5">
    <source>
        <dbReference type="SMART" id="SM00062"/>
    </source>
</evidence>
<protein>
    <recommendedName>
        <fullName evidence="5">Solute-binding protein family 3/N-terminal domain-containing protein</fullName>
    </recommendedName>
</protein>
<evidence type="ECO:0000256" key="4">
    <source>
        <dbReference type="SAM" id="SignalP"/>
    </source>
</evidence>
<dbReference type="Pfam" id="PF09084">
    <property type="entry name" value="NMT1"/>
    <property type="match status" value="1"/>
</dbReference>
<organism evidence="6 7">
    <name type="scientific">Pseudonocardia xishanensis</name>
    <dbReference type="NCBI Taxonomy" id="630995"/>
    <lineage>
        <taxon>Bacteria</taxon>
        <taxon>Bacillati</taxon>
        <taxon>Actinomycetota</taxon>
        <taxon>Actinomycetes</taxon>
        <taxon>Pseudonocardiales</taxon>
        <taxon>Pseudonocardiaceae</taxon>
        <taxon>Pseudonocardia</taxon>
    </lineage>
</organism>
<evidence type="ECO:0000313" key="7">
    <source>
        <dbReference type="Proteomes" id="UP001501598"/>
    </source>
</evidence>
<dbReference type="PROSITE" id="PS51257">
    <property type="entry name" value="PROKAR_LIPOPROTEIN"/>
    <property type="match status" value="1"/>
</dbReference>
<evidence type="ECO:0000256" key="2">
    <source>
        <dbReference type="ARBA" id="ARBA00010742"/>
    </source>
</evidence>
<comment type="subcellular location">
    <subcellularLocation>
        <location evidence="1">Periplasm</location>
    </subcellularLocation>
</comment>
<evidence type="ECO:0000256" key="1">
    <source>
        <dbReference type="ARBA" id="ARBA00004418"/>
    </source>
</evidence>
<comment type="caution">
    <text evidence="6">The sequence shown here is derived from an EMBL/GenBank/DDBJ whole genome shotgun (WGS) entry which is preliminary data.</text>
</comment>
<sequence>MTAPLRTRRLLATVVSCAAAALTLAACGGGAQNVTGDDGRIALTLATVATDSCAQSFIGEKQGIFAAHGIDVTLDVVAGVPELAAAVTSGQADLACSAPTAVASGINQGLPFTMIAPGIEYRKDNPGSFLMTPAGSSITSVSQLAGTTLAVNALNTLPHLSTMAMLQDAGVDPASVTFVNLAFPNIGQALETGQVQSGVLQPPYQDDMEANGGRKLASPYDAVNGGNPFVYTVWFGTKDFAAQNPAAVTAIQEAMAEVSTWSNDPANADTRRAILAGATGQDPAVVARSALSYYGTELTPELIQSQLDLQRRFGTLPKELNAADLITAAPATS</sequence>
<evidence type="ECO:0000256" key="3">
    <source>
        <dbReference type="ARBA" id="ARBA00022729"/>
    </source>
</evidence>
<evidence type="ECO:0000313" key="6">
    <source>
        <dbReference type="EMBL" id="GAA4542545.1"/>
    </source>
</evidence>
<proteinExistence type="inferred from homology"/>
<dbReference type="RefSeq" id="WP_345414651.1">
    <property type="nucleotide sequence ID" value="NZ_BAABGT010000025.1"/>
</dbReference>
<dbReference type="SMART" id="SM00062">
    <property type="entry name" value="PBPb"/>
    <property type="match status" value="1"/>
</dbReference>
<dbReference type="InterPro" id="IPR001638">
    <property type="entry name" value="Solute-binding_3/MltF_N"/>
</dbReference>
<comment type="similarity">
    <text evidence="2">Belongs to the bacterial solute-binding protein SsuA/TauA family.</text>
</comment>
<gene>
    <name evidence="6" type="ORF">GCM10023175_18040</name>
</gene>
<keyword evidence="7" id="KW-1185">Reference proteome</keyword>
<dbReference type="EMBL" id="BAABGT010000025">
    <property type="protein sequence ID" value="GAA4542545.1"/>
    <property type="molecule type" value="Genomic_DNA"/>
</dbReference>
<keyword evidence="3 4" id="KW-0732">Signal</keyword>
<dbReference type="InterPro" id="IPR015168">
    <property type="entry name" value="SsuA/THI5"/>
</dbReference>
<dbReference type="PANTHER" id="PTHR30024">
    <property type="entry name" value="ALIPHATIC SULFONATES-BINDING PROTEIN-RELATED"/>
    <property type="match status" value="1"/>
</dbReference>
<dbReference type="SUPFAM" id="SSF53850">
    <property type="entry name" value="Periplasmic binding protein-like II"/>
    <property type="match status" value="1"/>
</dbReference>
<name>A0ABP8RMW6_9PSEU</name>
<feature type="chain" id="PRO_5045864688" description="Solute-binding protein family 3/N-terminal domain-containing protein" evidence="4">
    <location>
        <begin position="26"/>
        <end position="333"/>
    </location>
</feature>
<reference evidence="7" key="1">
    <citation type="journal article" date="2019" name="Int. J. Syst. Evol. Microbiol.">
        <title>The Global Catalogue of Microorganisms (GCM) 10K type strain sequencing project: providing services to taxonomists for standard genome sequencing and annotation.</title>
        <authorList>
            <consortium name="The Broad Institute Genomics Platform"/>
            <consortium name="The Broad Institute Genome Sequencing Center for Infectious Disease"/>
            <person name="Wu L."/>
            <person name="Ma J."/>
        </authorList>
    </citation>
    <scope>NUCLEOTIDE SEQUENCE [LARGE SCALE GENOMIC DNA]</scope>
    <source>
        <strain evidence="7">JCM 17906</strain>
    </source>
</reference>
<dbReference type="PANTHER" id="PTHR30024:SF47">
    <property type="entry name" value="TAURINE-BINDING PERIPLASMIC PROTEIN"/>
    <property type="match status" value="1"/>
</dbReference>